<dbReference type="Pfam" id="PF00005">
    <property type="entry name" value="ABC_tran"/>
    <property type="match status" value="1"/>
</dbReference>
<evidence type="ECO:0000256" key="1">
    <source>
        <dbReference type="ARBA" id="ARBA00004141"/>
    </source>
</evidence>
<keyword evidence="3" id="KW-1133">Transmembrane helix</keyword>
<dbReference type="InterPro" id="IPR036640">
    <property type="entry name" value="ABC1_TM_sf"/>
</dbReference>
<dbReference type="Pfam" id="PF00664">
    <property type="entry name" value="ABC_membrane"/>
    <property type="match status" value="1"/>
</dbReference>
<dbReference type="SUPFAM" id="SSF90123">
    <property type="entry name" value="ABC transporter transmembrane region"/>
    <property type="match status" value="1"/>
</dbReference>
<feature type="domain" description="ABC transporter" evidence="5">
    <location>
        <begin position="207"/>
        <end position="410"/>
    </location>
</feature>
<dbReference type="InterPro" id="IPR039421">
    <property type="entry name" value="Type_1_exporter"/>
</dbReference>
<name>A0A6H5HKA7_9HEMI</name>
<dbReference type="PROSITE" id="PS50929">
    <property type="entry name" value="ABC_TM1F"/>
    <property type="match status" value="1"/>
</dbReference>
<accession>A0A6H5HKA7</accession>
<keyword evidence="2" id="KW-0812">Transmembrane</keyword>
<dbReference type="Gene3D" id="3.40.50.300">
    <property type="entry name" value="P-loop containing nucleotide triphosphate hydrolases"/>
    <property type="match status" value="1"/>
</dbReference>
<evidence type="ECO:0000259" key="6">
    <source>
        <dbReference type="PROSITE" id="PS50929"/>
    </source>
</evidence>
<proteinExistence type="predicted"/>
<dbReference type="PROSITE" id="PS50893">
    <property type="entry name" value="ABC_TRANSPORTER_2"/>
    <property type="match status" value="1"/>
</dbReference>
<dbReference type="GO" id="GO:0005524">
    <property type="term" value="F:ATP binding"/>
    <property type="evidence" value="ECO:0007669"/>
    <property type="project" value="InterPro"/>
</dbReference>
<sequence length="410" mass="44253">MLHLCGKKLLGARAPHLICSVRGRAESANRWLLTSVFNPTVSAGRANVKTVVASASRYMSVKSASPATISAAKVQISRSKVSKNELRRIFSLAKPESWRLTGAILLLFVSSSISMAVPFALGKVIDLIYTTDTATMNKTAFFDHNKTGELVNRLSTDTSVVSACVTTNISDGLRSLIMIGTGVSMMLNLSIQCTGGLIPPRDAFGEIEFKSVSFSYPNRPEHLVLEDMNLYLKPGTVTAIVGSSGSGKTTLSYLLLGLHRPKTGAISLDSFRIEDLNVSWLRGAIGTVSQEPVLFSGTIRDNVLYGAPDGVQVGDDQVFEALKEANAFKFVTSDLPHGLDTFVGERGIMLSGGQKQRIAIARALIKLYDTKPALCWNAGHSVNQRRSCHAWTCSDRVKHVLGPLNVLGQL</sequence>
<evidence type="ECO:0000256" key="3">
    <source>
        <dbReference type="ARBA" id="ARBA00022989"/>
    </source>
</evidence>
<dbReference type="GO" id="GO:0090374">
    <property type="term" value="P:oligopeptide export from mitochondrion"/>
    <property type="evidence" value="ECO:0007669"/>
    <property type="project" value="TreeGrafter"/>
</dbReference>
<dbReference type="EMBL" id="CADCXU010030959">
    <property type="protein sequence ID" value="CAB0017195.1"/>
    <property type="molecule type" value="Genomic_DNA"/>
</dbReference>
<evidence type="ECO:0000313" key="8">
    <source>
        <dbReference type="Proteomes" id="UP000479000"/>
    </source>
</evidence>
<dbReference type="GO" id="GO:0016887">
    <property type="term" value="F:ATP hydrolysis activity"/>
    <property type="evidence" value="ECO:0007669"/>
    <property type="project" value="InterPro"/>
</dbReference>
<dbReference type="GO" id="GO:0015421">
    <property type="term" value="F:ABC-type oligopeptide transporter activity"/>
    <property type="evidence" value="ECO:0007669"/>
    <property type="project" value="TreeGrafter"/>
</dbReference>
<evidence type="ECO:0000259" key="5">
    <source>
        <dbReference type="PROSITE" id="PS50893"/>
    </source>
</evidence>
<comment type="subcellular location">
    <subcellularLocation>
        <location evidence="1">Membrane</location>
        <topology evidence="1">Multi-pass membrane protein</topology>
    </subcellularLocation>
</comment>
<dbReference type="AlphaFoldDB" id="A0A6H5HKA7"/>
<dbReference type="Gene3D" id="1.20.1560.10">
    <property type="entry name" value="ABC transporter type 1, transmembrane domain"/>
    <property type="match status" value="1"/>
</dbReference>
<dbReference type="PROSITE" id="PS00211">
    <property type="entry name" value="ABC_TRANSPORTER_1"/>
    <property type="match status" value="1"/>
</dbReference>
<reference evidence="7 8" key="1">
    <citation type="submission" date="2020-02" db="EMBL/GenBank/DDBJ databases">
        <authorList>
            <person name="Ferguson B K."/>
        </authorList>
    </citation>
    <scope>NUCLEOTIDE SEQUENCE [LARGE SCALE GENOMIC DNA]</scope>
</reference>
<dbReference type="GO" id="GO:0005743">
    <property type="term" value="C:mitochondrial inner membrane"/>
    <property type="evidence" value="ECO:0007669"/>
    <property type="project" value="TreeGrafter"/>
</dbReference>
<evidence type="ECO:0000256" key="2">
    <source>
        <dbReference type="ARBA" id="ARBA00022692"/>
    </source>
</evidence>
<dbReference type="InterPro" id="IPR027417">
    <property type="entry name" value="P-loop_NTPase"/>
</dbReference>
<dbReference type="PANTHER" id="PTHR43394">
    <property type="entry name" value="ATP-DEPENDENT PERMEASE MDL1, MITOCHONDRIAL"/>
    <property type="match status" value="1"/>
</dbReference>
<keyword evidence="8" id="KW-1185">Reference proteome</keyword>
<dbReference type="Proteomes" id="UP000479000">
    <property type="component" value="Unassembled WGS sequence"/>
</dbReference>
<feature type="domain" description="ABC transmembrane type-1" evidence="6">
    <location>
        <begin position="140"/>
        <end position="190"/>
    </location>
</feature>
<organism evidence="7 8">
    <name type="scientific">Nesidiocoris tenuis</name>
    <dbReference type="NCBI Taxonomy" id="355587"/>
    <lineage>
        <taxon>Eukaryota</taxon>
        <taxon>Metazoa</taxon>
        <taxon>Ecdysozoa</taxon>
        <taxon>Arthropoda</taxon>
        <taxon>Hexapoda</taxon>
        <taxon>Insecta</taxon>
        <taxon>Pterygota</taxon>
        <taxon>Neoptera</taxon>
        <taxon>Paraneoptera</taxon>
        <taxon>Hemiptera</taxon>
        <taxon>Heteroptera</taxon>
        <taxon>Panheteroptera</taxon>
        <taxon>Cimicomorpha</taxon>
        <taxon>Miridae</taxon>
        <taxon>Dicyphina</taxon>
        <taxon>Nesidiocoris</taxon>
    </lineage>
</organism>
<dbReference type="OrthoDB" id="6500128at2759"/>
<evidence type="ECO:0008006" key="9">
    <source>
        <dbReference type="Google" id="ProtNLM"/>
    </source>
</evidence>
<dbReference type="PANTHER" id="PTHR43394:SF1">
    <property type="entry name" value="ATP-BINDING CASSETTE SUB-FAMILY B MEMBER 10, MITOCHONDRIAL"/>
    <property type="match status" value="1"/>
</dbReference>
<keyword evidence="4" id="KW-0472">Membrane</keyword>
<dbReference type="InterPro" id="IPR011527">
    <property type="entry name" value="ABC1_TM_dom"/>
</dbReference>
<protein>
    <recommendedName>
        <fullName evidence="9">ABC transporter domain-containing protein</fullName>
    </recommendedName>
</protein>
<dbReference type="InterPro" id="IPR003439">
    <property type="entry name" value="ABC_transporter-like_ATP-bd"/>
</dbReference>
<dbReference type="InterPro" id="IPR017871">
    <property type="entry name" value="ABC_transporter-like_CS"/>
</dbReference>
<gene>
    <name evidence="7" type="ORF">NTEN_LOCUS21238</name>
</gene>
<evidence type="ECO:0000256" key="4">
    <source>
        <dbReference type="ARBA" id="ARBA00023136"/>
    </source>
</evidence>
<dbReference type="SUPFAM" id="SSF52540">
    <property type="entry name" value="P-loop containing nucleoside triphosphate hydrolases"/>
    <property type="match status" value="1"/>
</dbReference>
<evidence type="ECO:0000313" key="7">
    <source>
        <dbReference type="EMBL" id="CAB0017195.1"/>
    </source>
</evidence>